<dbReference type="HOGENOM" id="CLU_038374_3_1_1"/>
<accession>E3K3L6</accession>
<evidence type="ECO:0000313" key="2">
    <source>
        <dbReference type="EMBL" id="EFP79073.2"/>
    </source>
</evidence>
<dbReference type="RefSeq" id="XP_003323492.2">
    <property type="nucleotide sequence ID" value="XM_003323444.2"/>
</dbReference>
<dbReference type="AlphaFoldDB" id="E3K3L6"/>
<dbReference type="Pfam" id="PF24764">
    <property type="entry name" value="rva_4"/>
    <property type="match status" value="1"/>
</dbReference>
<feature type="domain" description="Integrase core" evidence="1">
    <location>
        <begin position="42"/>
        <end position="98"/>
    </location>
</feature>
<dbReference type="VEuPathDB" id="FungiDB:PGTG_05029"/>
<dbReference type="KEGG" id="pgr:PGTG_05029"/>
<dbReference type="EMBL" id="DS178271">
    <property type="protein sequence ID" value="EFP79073.2"/>
    <property type="molecule type" value="Genomic_DNA"/>
</dbReference>
<gene>
    <name evidence="2" type="ORF">PGTG_05029</name>
</gene>
<evidence type="ECO:0000259" key="1">
    <source>
        <dbReference type="Pfam" id="PF24764"/>
    </source>
</evidence>
<organism evidence="2 3">
    <name type="scientific">Puccinia graminis f. sp. tritici (strain CRL 75-36-700-3 / race SCCL)</name>
    <name type="common">Black stem rust fungus</name>
    <dbReference type="NCBI Taxonomy" id="418459"/>
    <lineage>
        <taxon>Eukaryota</taxon>
        <taxon>Fungi</taxon>
        <taxon>Dikarya</taxon>
        <taxon>Basidiomycota</taxon>
        <taxon>Pucciniomycotina</taxon>
        <taxon>Pucciniomycetes</taxon>
        <taxon>Pucciniales</taxon>
        <taxon>Pucciniaceae</taxon>
        <taxon>Puccinia</taxon>
    </lineage>
</organism>
<dbReference type="Proteomes" id="UP000008783">
    <property type="component" value="Unassembled WGS sequence"/>
</dbReference>
<dbReference type="GeneID" id="10530894"/>
<dbReference type="PANTHER" id="PTHR46177:SF1">
    <property type="entry name" value="INTEGRASE CATALYTIC DOMAIN-CONTAINING PROTEIN"/>
    <property type="match status" value="1"/>
</dbReference>
<protein>
    <recommendedName>
        <fullName evidence="1">Integrase core domain-containing protein</fullName>
    </recommendedName>
</protein>
<proteinExistence type="predicted"/>
<keyword evidence="3" id="KW-1185">Reference proteome</keyword>
<dbReference type="OrthoDB" id="5392716at2759"/>
<reference evidence="3" key="2">
    <citation type="journal article" date="2011" name="Proc. Natl. Acad. Sci. U.S.A.">
        <title>Obligate biotrophy features unraveled by the genomic analysis of rust fungi.</title>
        <authorList>
            <person name="Duplessis S."/>
            <person name="Cuomo C.A."/>
            <person name="Lin Y.-C."/>
            <person name="Aerts A."/>
            <person name="Tisserant E."/>
            <person name="Veneault-Fourrey C."/>
            <person name="Joly D.L."/>
            <person name="Hacquard S."/>
            <person name="Amselem J."/>
            <person name="Cantarel B.L."/>
            <person name="Chiu R."/>
            <person name="Coutinho P.M."/>
            <person name="Feau N."/>
            <person name="Field M."/>
            <person name="Frey P."/>
            <person name="Gelhaye E."/>
            <person name="Goldberg J."/>
            <person name="Grabherr M.G."/>
            <person name="Kodira C.D."/>
            <person name="Kohler A."/>
            <person name="Kuees U."/>
            <person name="Lindquist E.A."/>
            <person name="Lucas S.M."/>
            <person name="Mago R."/>
            <person name="Mauceli E."/>
            <person name="Morin E."/>
            <person name="Murat C."/>
            <person name="Pangilinan J.L."/>
            <person name="Park R."/>
            <person name="Pearson M."/>
            <person name="Quesneville H."/>
            <person name="Rouhier N."/>
            <person name="Sakthikumar S."/>
            <person name="Salamov A.A."/>
            <person name="Schmutz J."/>
            <person name="Selles B."/>
            <person name="Shapiro H."/>
            <person name="Tanguay P."/>
            <person name="Tuskan G.A."/>
            <person name="Henrissat B."/>
            <person name="Van de Peer Y."/>
            <person name="Rouze P."/>
            <person name="Ellis J.G."/>
            <person name="Dodds P.N."/>
            <person name="Schein J.E."/>
            <person name="Zhong S."/>
            <person name="Hamelin R.C."/>
            <person name="Grigoriev I.V."/>
            <person name="Szabo L.J."/>
            <person name="Martin F."/>
        </authorList>
    </citation>
    <scope>NUCLEOTIDE SEQUENCE [LARGE SCALE GENOMIC DNA]</scope>
    <source>
        <strain evidence="3">CRL 75-36-700-3 / race SCCL</strain>
    </source>
</reference>
<dbReference type="InterPro" id="IPR058913">
    <property type="entry name" value="Integrase_dom_put"/>
</dbReference>
<evidence type="ECO:0000313" key="3">
    <source>
        <dbReference type="Proteomes" id="UP000008783"/>
    </source>
</evidence>
<dbReference type="PANTHER" id="PTHR46177">
    <property type="entry name" value="INTEGRASE CATALYTIC DOMAIN-CONTAINING PROTEIN"/>
    <property type="match status" value="1"/>
</dbReference>
<name>E3K3L6_PUCGT</name>
<sequence length="120" mass="14009">MRMILMREYDIQIPQRLVYDVLREIDPEGMAARLRGVCKRRIYRTNGPNHIWSSDGHDKLKCFGLTIYGFVNAWSRKILGMFVHVTNNNPRHIAVYFLQLASKAGGVPLLLTTRLWYQNC</sequence>
<dbReference type="InParanoid" id="E3K3L6"/>
<reference key="1">
    <citation type="submission" date="2007-01" db="EMBL/GenBank/DDBJ databases">
        <title>The Genome Sequence of Puccinia graminis f. sp. tritici Strain CRL 75-36-700-3.</title>
        <authorList>
            <consortium name="The Broad Institute Genome Sequencing Platform"/>
            <person name="Birren B."/>
            <person name="Lander E."/>
            <person name="Galagan J."/>
            <person name="Nusbaum C."/>
            <person name="Devon K."/>
            <person name="Cuomo C."/>
            <person name="Jaffe D."/>
            <person name="Butler J."/>
            <person name="Alvarez P."/>
            <person name="Gnerre S."/>
            <person name="Grabherr M."/>
            <person name="Mauceli E."/>
            <person name="Brockman W."/>
            <person name="Young S."/>
            <person name="LaButti K."/>
            <person name="Sykes S."/>
            <person name="DeCaprio D."/>
            <person name="Crawford M."/>
            <person name="Koehrsen M."/>
            <person name="Engels R."/>
            <person name="Montgomery P."/>
            <person name="Pearson M."/>
            <person name="Howarth C."/>
            <person name="Larson L."/>
            <person name="White J."/>
            <person name="Zeng Q."/>
            <person name="Kodira C."/>
            <person name="Yandava C."/>
            <person name="Alvarado L."/>
            <person name="O'Leary S."/>
            <person name="Szabo L."/>
            <person name="Dean R."/>
            <person name="Schein J."/>
        </authorList>
    </citation>
    <scope>NUCLEOTIDE SEQUENCE</scope>
    <source>
        <strain>CRL 75-36-700-3</strain>
    </source>
</reference>